<feature type="region of interest" description="Disordered" evidence="1">
    <location>
        <begin position="1"/>
        <end position="21"/>
    </location>
</feature>
<comment type="caution">
    <text evidence="2">The sequence shown here is derived from an EMBL/GenBank/DDBJ whole genome shotgun (WGS) entry which is preliminary data.</text>
</comment>
<gene>
    <name evidence="2" type="ORF">J8N05_18710</name>
</gene>
<dbReference type="RefSeq" id="WP_210884214.1">
    <property type="nucleotide sequence ID" value="NZ_JAGPYQ010000001.1"/>
</dbReference>
<keyword evidence="3" id="KW-1185">Reference proteome</keyword>
<evidence type="ECO:0000313" key="2">
    <source>
        <dbReference type="EMBL" id="MBQ0850229.1"/>
    </source>
</evidence>
<dbReference type="Proteomes" id="UP000677413">
    <property type="component" value="Unassembled WGS sequence"/>
</dbReference>
<proteinExistence type="predicted"/>
<evidence type="ECO:0000313" key="3">
    <source>
        <dbReference type="Proteomes" id="UP000677413"/>
    </source>
</evidence>
<dbReference type="AlphaFoldDB" id="A0A941BE58"/>
<accession>A0A941BE58</accession>
<name>A0A941BE58_9ACTN</name>
<organism evidence="2 3">
    <name type="scientific">Streptomyces liliiviolaceus</name>
    <dbReference type="NCBI Taxonomy" id="2823109"/>
    <lineage>
        <taxon>Bacteria</taxon>
        <taxon>Bacillati</taxon>
        <taxon>Actinomycetota</taxon>
        <taxon>Actinomycetes</taxon>
        <taxon>Kitasatosporales</taxon>
        <taxon>Streptomycetaceae</taxon>
        <taxon>Streptomyces</taxon>
    </lineage>
</organism>
<reference evidence="2 3" key="1">
    <citation type="submission" date="2021-04" db="EMBL/GenBank/DDBJ databases">
        <authorList>
            <person name="Tang X."/>
            <person name="Zhou X."/>
            <person name="Chen X."/>
            <person name="Cernava T."/>
            <person name="Zhang C."/>
        </authorList>
    </citation>
    <scope>NUCLEOTIDE SEQUENCE [LARGE SCALE GENOMIC DNA]</scope>
    <source>
        <strain evidence="2 3">BH-SS-21</strain>
    </source>
</reference>
<evidence type="ECO:0000256" key="1">
    <source>
        <dbReference type="SAM" id="MobiDB-lite"/>
    </source>
</evidence>
<protein>
    <submittedName>
        <fullName evidence="2">Uncharacterized protein</fullName>
    </submittedName>
</protein>
<sequence length="61" mass="6444">MQGSAFVSYMPPVGGAKQTLPELTDHCRPAGEKTHPEHAYPSTGPAICRRCGMEEKAGAGM</sequence>
<dbReference type="EMBL" id="JAGPYQ010000001">
    <property type="protein sequence ID" value="MBQ0850229.1"/>
    <property type="molecule type" value="Genomic_DNA"/>
</dbReference>